<protein>
    <submittedName>
        <fullName evidence="1">Uncharacterized protein</fullName>
    </submittedName>
</protein>
<dbReference type="EMBL" id="BJYE01000004">
    <property type="protein sequence ID" value="GEN56050.1"/>
    <property type="molecule type" value="Genomic_DNA"/>
</dbReference>
<proteinExistence type="predicted"/>
<evidence type="ECO:0000313" key="1">
    <source>
        <dbReference type="EMBL" id="GEN56050.1"/>
    </source>
</evidence>
<name>A0A511WZD3_9BACI</name>
<keyword evidence="2" id="KW-1185">Reference proteome</keyword>
<dbReference type="RefSeq" id="WP_089800397.1">
    <property type="nucleotide sequence ID" value="NZ_BJYE01000004.1"/>
</dbReference>
<reference evidence="1 2" key="1">
    <citation type="submission" date="2019-07" db="EMBL/GenBank/DDBJ databases">
        <title>Whole genome shotgun sequence of Halolactibacillus alkaliphilus NBRC 103919.</title>
        <authorList>
            <person name="Hosoyama A."/>
            <person name="Uohara A."/>
            <person name="Ohji S."/>
            <person name="Ichikawa N."/>
        </authorList>
    </citation>
    <scope>NUCLEOTIDE SEQUENCE [LARGE SCALE GENOMIC DNA]</scope>
    <source>
        <strain evidence="1 2">NBRC 103919</strain>
    </source>
</reference>
<evidence type="ECO:0000313" key="2">
    <source>
        <dbReference type="Proteomes" id="UP000321400"/>
    </source>
</evidence>
<dbReference type="Proteomes" id="UP000321400">
    <property type="component" value="Unassembled WGS sequence"/>
</dbReference>
<accession>A0A511WZD3</accession>
<dbReference type="OrthoDB" id="1798711at2"/>
<dbReference type="STRING" id="442899.SAMN05720591_105102"/>
<comment type="caution">
    <text evidence="1">The sequence shown here is derived from an EMBL/GenBank/DDBJ whole genome shotgun (WGS) entry which is preliminary data.</text>
</comment>
<gene>
    <name evidence="1" type="ORF">HAL01_05140</name>
</gene>
<sequence>MRCYHCQYITLGVIGPGHYYCAECCLEFKVKGAEWFGYMIDEEGDVHLAVSSREEKIEDVQMSQVCD</sequence>
<organism evidence="1 2">
    <name type="scientific">Halolactibacillus alkaliphilus</name>
    <dbReference type="NCBI Taxonomy" id="442899"/>
    <lineage>
        <taxon>Bacteria</taxon>
        <taxon>Bacillati</taxon>
        <taxon>Bacillota</taxon>
        <taxon>Bacilli</taxon>
        <taxon>Bacillales</taxon>
        <taxon>Bacillaceae</taxon>
        <taxon>Halolactibacillus</taxon>
    </lineage>
</organism>
<dbReference type="AlphaFoldDB" id="A0A511WZD3"/>